<dbReference type="InterPro" id="IPR008705">
    <property type="entry name" value="Nanos/Xcar2"/>
</dbReference>
<dbReference type="GO" id="GO:0003723">
    <property type="term" value="F:RNA binding"/>
    <property type="evidence" value="ECO:0007669"/>
    <property type="project" value="UniProtKB-UniRule"/>
</dbReference>
<dbReference type="Proteomes" id="UP000475862">
    <property type="component" value="Unassembled WGS sequence"/>
</dbReference>
<feature type="region of interest" description="Disordered" evidence="9">
    <location>
        <begin position="282"/>
        <end position="327"/>
    </location>
</feature>
<dbReference type="InterPro" id="IPR024161">
    <property type="entry name" value="Znf_nanos-typ"/>
</dbReference>
<evidence type="ECO:0000313" key="12">
    <source>
        <dbReference type="Proteomes" id="UP000475862"/>
    </source>
</evidence>
<dbReference type="AlphaFoldDB" id="A0A6G0TG73"/>
<dbReference type="GO" id="GO:0008270">
    <property type="term" value="F:zinc ion binding"/>
    <property type="evidence" value="ECO:0007669"/>
    <property type="project" value="UniProtKB-KW"/>
</dbReference>
<dbReference type="Pfam" id="PF05741">
    <property type="entry name" value="zf-nanos"/>
    <property type="match status" value="1"/>
</dbReference>
<feature type="domain" description="Nanos-type" evidence="10">
    <location>
        <begin position="379"/>
        <end position="432"/>
    </location>
</feature>
<dbReference type="PANTHER" id="PTHR12887">
    <property type="entry name" value="NANOS PROTEIN"/>
    <property type="match status" value="1"/>
</dbReference>
<dbReference type="GO" id="GO:0005737">
    <property type="term" value="C:cytoplasm"/>
    <property type="evidence" value="ECO:0007669"/>
    <property type="project" value="UniProtKB-SubCell"/>
</dbReference>
<feature type="compositionally biased region" description="Low complexity" evidence="9">
    <location>
        <begin position="225"/>
        <end position="246"/>
    </location>
</feature>
<proteinExistence type="inferred from homology"/>
<evidence type="ECO:0000256" key="3">
    <source>
        <dbReference type="ARBA" id="ARBA00022723"/>
    </source>
</evidence>
<evidence type="ECO:0000256" key="2">
    <source>
        <dbReference type="ARBA" id="ARBA00022490"/>
    </source>
</evidence>
<comment type="similarity">
    <text evidence="8">Belongs to the nanos family.</text>
</comment>
<evidence type="ECO:0000259" key="10">
    <source>
        <dbReference type="PROSITE" id="PS51522"/>
    </source>
</evidence>
<feature type="region of interest" description="Disordered" evidence="9">
    <location>
        <begin position="184"/>
        <end position="247"/>
    </location>
</feature>
<gene>
    <name evidence="11" type="ORF">AGLY_010906</name>
</gene>
<evidence type="ECO:0000256" key="9">
    <source>
        <dbReference type="SAM" id="MobiDB-lite"/>
    </source>
</evidence>
<evidence type="ECO:0000256" key="4">
    <source>
        <dbReference type="ARBA" id="ARBA00022771"/>
    </source>
</evidence>
<feature type="compositionally biased region" description="Low complexity" evidence="9">
    <location>
        <begin position="198"/>
        <end position="213"/>
    </location>
</feature>
<keyword evidence="6 8" id="KW-0810">Translation regulation</keyword>
<keyword evidence="2" id="KW-0963">Cytoplasm</keyword>
<evidence type="ECO:0000256" key="1">
    <source>
        <dbReference type="ARBA" id="ARBA00004496"/>
    </source>
</evidence>
<comment type="caution">
    <text evidence="11">The sequence shown here is derived from an EMBL/GenBank/DDBJ whole genome shotgun (WGS) entry which is preliminary data.</text>
</comment>
<dbReference type="OrthoDB" id="5864971at2759"/>
<dbReference type="EMBL" id="VYZN01000041">
    <property type="protein sequence ID" value="KAE9531700.1"/>
    <property type="molecule type" value="Genomic_DNA"/>
</dbReference>
<organism evidence="11 12">
    <name type="scientific">Aphis glycines</name>
    <name type="common">Soybean aphid</name>
    <dbReference type="NCBI Taxonomy" id="307491"/>
    <lineage>
        <taxon>Eukaryota</taxon>
        <taxon>Metazoa</taxon>
        <taxon>Ecdysozoa</taxon>
        <taxon>Arthropoda</taxon>
        <taxon>Hexapoda</taxon>
        <taxon>Insecta</taxon>
        <taxon>Pterygota</taxon>
        <taxon>Neoptera</taxon>
        <taxon>Paraneoptera</taxon>
        <taxon>Hemiptera</taxon>
        <taxon>Sternorrhyncha</taxon>
        <taxon>Aphidomorpha</taxon>
        <taxon>Aphidoidea</taxon>
        <taxon>Aphididae</taxon>
        <taxon>Aphidini</taxon>
        <taxon>Aphis</taxon>
        <taxon>Aphis</taxon>
    </lineage>
</organism>
<name>A0A6G0TG73_APHGL</name>
<comment type="subcellular location">
    <subcellularLocation>
        <location evidence="1">Cytoplasm</location>
    </subcellularLocation>
</comment>
<evidence type="ECO:0000256" key="5">
    <source>
        <dbReference type="ARBA" id="ARBA00022833"/>
    </source>
</evidence>
<feature type="compositionally biased region" description="Polar residues" evidence="9">
    <location>
        <begin position="184"/>
        <end position="197"/>
    </location>
</feature>
<reference evidence="11 12" key="1">
    <citation type="submission" date="2019-08" db="EMBL/GenBank/DDBJ databases">
        <title>The genome of the soybean aphid Biotype 1, its phylome, world population structure and adaptation to the North American continent.</title>
        <authorList>
            <person name="Giordano R."/>
            <person name="Donthu R.K."/>
            <person name="Hernandez A.G."/>
            <person name="Wright C.L."/>
            <person name="Zimin A.V."/>
        </authorList>
    </citation>
    <scope>NUCLEOTIDE SEQUENCE [LARGE SCALE GENOMIC DNA]</scope>
    <source>
        <tissue evidence="11">Whole aphids</tissue>
    </source>
</reference>
<protein>
    <recommendedName>
        <fullName evidence="10">Nanos-type domain-containing protein</fullName>
    </recommendedName>
</protein>
<evidence type="ECO:0000256" key="8">
    <source>
        <dbReference type="PROSITE-ProRule" id="PRU00855"/>
    </source>
</evidence>
<dbReference type="InterPro" id="IPR038129">
    <property type="entry name" value="Nanos_sf"/>
</dbReference>
<evidence type="ECO:0000313" key="11">
    <source>
        <dbReference type="EMBL" id="KAE9531700.1"/>
    </source>
</evidence>
<sequence>IVVVLSVNRRYRRPSSPNVMSDINLSVNLSSDRSDIISFQSIDNDSLAIVTQQYYGNPIIVAPTLLQSSRINQNNQRSLTWNILLTDEQDEVSEKFLRMYNEPIIVTEKFGPAILTVPDNIRKQADELFKPSEINPNEIFDWVNSKVSWILPSSYQQYLKSIPSNVLEKRERHVLYPWTQWNTSTGTQRRPSLNTAVASPAASDRSMSSSSSSVNVHAMHGRSPNNNNNNNSNSSSSSNNNNNNNSFGYWGGGGGTVAAAAGTADCTLSSSSASELSFSHWSGVDATSSPQQQQQYHHHQYHYQQQQQQQSGAGWSPVQAVQSSPSDCGRSVSSAEFVQYNATAADGRSPSPTAVRWPSRLFYCVNTDNNTINKLVEHYCTFCYKNHEPPEVYGNHLVRDDTRTTCPKLRALRCKHCNGTGDNAHTIKYCPFLYSNYS</sequence>
<evidence type="ECO:0000256" key="7">
    <source>
        <dbReference type="ARBA" id="ARBA00022884"/>
    </source>
</evidence>
<dbReference type="Gene3D" id="4.10.60.30">
    <property type="entry name" value="Nanos, RNA-binding domain"/>
    <property type="match status" value="1"/>
</dbReference>
<keyword evidence="4 8" id="KW-0863">Zinc-finger</keyword>
<evidence type="ECO:0000256" key="6">
    <source>
        <dbReference type="ARBA" id="ARBA00022845"/>
    </source>
</evidence>
<dbReference type="PROSITE" id="PS51522">
    <property type="entry name" value="ZF_NANOS"/>
    <property type="match status" value="1"/>
</dbReference>
<accession>A0A6G0TG73</accession>
<dbReference type="GO" id="GO:0006417">
    <property type="term" value="P:regulation of translation"/>
    <property type="evidence" value="ECO:0007669"/>
    <property type="project" value="UniProtKB-UniRule"/>
</dbReference>
<feature type="non-terminal residue" evidence="11">
    <location>
        <position position="1"/>
    </location>
</feature>
<keyword evidence="7 8" id="KW-0694">RNA-binding</keyword>
<keyword evidence="3" id="KW-0479">Metal-binding</keyword>
<keyword evidence="12" id="KW-1185">Reference proteome</keyword>
<keyword evidence="5" id="KW-0862">Zinc</keyword>